<keyword evidence="1" id="KW-0833">Ubl conjugation pathway</keyword>
<dbReference type="UniPathway" id="UPA00143"/>
<dbReference type="PANTHER" id="PTHR12389">
    <property type="entry name" value="ZINC FINGER PROTEIN 294"/>
    <property type="match status" value="1"/>
</dbReference>
<feature type="domain" description="E3 ubiquitin-protein ligase listerin N-terminal" evidence="2">
    <location>
        <begin position="76"/>
        <end position="228"/>
    </location>
</feature>
<comment type="pathway">
    <text evidence="1">Protein modification; protein ubiquitination.</text>
</comment>
<comment type="subunit">
    <text evidence="1">Component of the ribosome quality control complex (RQC).</text>
</comment>
<dbReference type="GeneID" id="17268738"/>
<dbReference type="EC" id="2.3.2.27" evidence="1"/>
<dbReference type="AlphaFoldDB" id="A0A0D3JI56"/>
<dbReference type="Pfam" id="PF22958">
    <property type="entry name" value="Ltn1_1st"/>
    <property type="match status" value="2"/>
</dbReference>
<dbReference type="RefSeq" id="XP_005775620.1">
    <property type="nucleotide sequence ID" value="XM_005775563.1"/>
</dbReference>
<protein>
    <recommendedName>
        <fullName evidence="1">E3 ubiquitin-protein ligase listerin</fullName>
        <ecNumber evidence="1">2.3.2.27</ecNumber>
    </recommendedName>
    <alternativeName>
        <fullName evidence="1">RING-type E3 ubiquitin transferase listerin</fullName>
    </alternativeName>
</protein>
<dbReference type="InterPro" id="IPR039795">
    <property type="entry name" value="LTN1/Rkr1"/>
</dbReference>
<dbReference type="KEGG" id="ehx:EMIHUDRAFT_195831"/>
<proteinExistence type="inferred from homology"/>
<keyword evidence="1" id="KW-0862">Zinc</keyword>
<dbReference type="GO" id="GO:0043023">
    <property type="term" value="F:ribosomal large subunit binding"/>
    <property type="evidence" value="ECO:0007669"/>
    <property type="project" value="TreeGrafter"/>
</dbReference>
<evidence type="ECO:0000313" key="3">
    <source>
        <dbReference type="EnsemblProtists" id="EOD23191"/>
    </source>
</evidence>
<dbReference type="PaxDb" id="2903-EOD23191"/>
<dbReference type="EnsemblProtists" id="EOD23191">
    <property type="protein sequence ID" value="EOD23191"/>
    <property type="gene ID" value="EMIHUDRAFT_195831"/>
</dbReference>
<evidence type="ECO:0000313" key="4">
    <source>
        <dbReference type="Proteomes" id="UP000013827"/>
    </source>
</evidence>
<comment type="catalytic activity">
    <reaction evidence="1">
        <text>S-ubiquitinyl-[E2 ubiquitin-conjugating enzyme]-L-cysteine + [acceptor protein]-L-lysine = [E2 ubiquitin-conjugating enzyme]-L-cysteine + N(6)-ubiquitinyl-[acceptor protein]-L-lysine.</text>
        <dbReference type="EC" id="2.3.2.27"/>
    </reaction>
</comment>
<reference evidence="3" key="2">
    <citation type="submission" date="2024-10" db="UniProtKB">
        <authorList>
            <consortium name="EnsemblProtists"/>
        </authorList>
    </citation>
    <scope>IDENTIFICATION</scope>
</reference>
<dbReference type="HOGENOM" id="CLU_055361_0_0_1"/>
<evidence type="ECO:0000259" key="2">
    <source>
        <dbReference type="Pfam" id="PF22958"/>
    </source>
</evidence>
<reference evidence="4" key="1">
    <citation type="journal article" date="2013" name="Nature">
        <title>Pan genome of the phytoplankton Emiliania underpins its global distribution.</title>
        <authorList>
            <person name="Read B.A."/>
            <person name="Kegel J."/>
            <person name="Klute M.J."/>
            <person name="Kuo A."/>
            <person name="Lefebvre S.C."/>
            <person name="Maumus F."/>
            <person name="Mayer C."/>
            <person name="Miller J."/>
            <person name="Monier A."/>
            <person name="Salamov A."/>
            <person name="Young J."/>
            <person name="Aguilar M."/>
            <person name="Claverie J.M."/>
            <person name="Frickenhaus S."/>
            <person name="Gonzalez K."/>
            <person name="Herman E.K."/>
            <person name="Lin Y.C."/>
            <person name="Napier J."/>
            <person name="Ogata H."/>
            <person name="Sarno A.F."/>
            <person name="Shmutz J."/>
            <person name="Schroeder D."/>
            <person name="de Vargas C."/>
            <person name="Verret F."/>
            <person name="von Dassow P."/>
            <person name="Valentin K."/>
            <person name="Van de Peer Y."/>
            <person name="Wheeler G."/>
            <person name="Dacks J.B."/>
            <person name="Delwiche C.F."/>
            <person name="Dyhrman S.T."/>
            <person name="Glockner G."/>
            <person name="John U."/>
            <person name="Richards T."/>
            <person name="Worden A.Z."/>
            <person name="Zhang X."/>
            <person name="Grigoriev I.V."/>
            <person name="Allen A.E."/>
            <person name="Bidle K."/>
            <person name="Borodovsky M."/>
            <person name="Bowler C."/>
            <person name="Brownlee C."/>
            <person name="Cock J.M."/>
            <person name="Elias M."/>
            <person name="Gladyshev V.N."/>
            <person name="Groth M."/>
            <person name="Guda C."/>
            <person name="Hadaegh A."/>
            <person name="Iglesias-Rodriguez M.D."/>
            <person name="Jenkins J."/>
            <person name="Jones B.M."/>
            <person name="Lawson T."/>
            <person name="Leese F."/>
            <person name="Lindquist E."/>
            <person name="Lobanov A."/>
            <person name="Lomsadze A."/>
            <person name="Malik S.B."/>
            <person name="Marsh M.E."/>
            <person name="Mackinder L."/>
            <person name="Mock T."/>
            <person name="Mueller-Roeber B."/>
            <person name="Pagarete A."/>
            <person name="Parker M."/>
            <person name="Probert I."/>
            <person name="Quesneville H."/>
            <person name="Raines C."/>
            <person name="Rensing S.A."/>
            <person name="Riano-Pachon D.M."/>
            <person name="Richier S."/>
            <person name="Rokitta S."/>
            <person name="Shiraiwa Y."/>
            <person name="Soanes D.M."/>
            <person name="van der Giezen M."/>
            <person name="Wahlund T.M."/>
            <person name="Williams B."/>
            <person name="Wilson W."/>
            <person name="Wolfe G."/>
            <person name="Wurch L.L."/>
        </authorList>
    </citation>
    <scope>NUCLEOTIDE SEQUENCE</scope>
</reference>
<sequence length="413" mass="42735">MLSAMLDGSTDGEQALLLRKMAKRDTVTKLKALGELREALSAHGASWAAELMPHWVPHFVRLSGDGSWQAAAAADAHARRVGSALRAASHLLAVAAESGEAPASGARAALEAALCGGEVWRLGSAASSFVRTGAYGWAGSVLSHSTALAAGTAAEMAGLLLGGLKESEPACHAALWEPLLLLLRDHGAAVSCSEAARHTLPRLVSLLEHGCHGAAPTVARALLPLVSLLPAPLFEPPASAALPPAAALLAALWRGLGASALPPQHGAHLLRAYGELLQLLVVRTSARGASAAPLLREALCGRAAAVVGDGCVLPCRANRTCADGEGASEPLVLDAFAIGRLCSGEIRTWDDDYLVSLNPWLVGVGTVPIVLQQEPSTSHTIAVLRDKLHALRPRASLLAGILSHHRRDMLQAL</sequence>
<keyword evidence="1" id="KW-0808">Transferase</keyword>
<dbReference type="GO" id="GO:1990116">
    <property type="term" value="P:ribosome-associated ubiquitin-dependent protein catabolic process"/>
    <property type="evidence" value="ECO:0007669"/>
    <property type="project" value="UniProtKB-UniRule"/>
</dbReference>
<dbReference type="GO" id="GO:0005829">
    <property type="term" value="C:cytosol"/>
    <property type="evidence" value="ECO:0007669"/>
    <property type="project" value="UniProtKB-UniRule"/>
</dbReference>
<dbReference type="GO" id="GO:1990112">
    <property type="term" value="C:RQC complex"/>
    <property type="evidence" value="ECO:0007669"/>
    <property type="project" value="UniProtKB-UniRule"/>
</dbReference>
<keyword evidence="1" id="KW-0863">Zinc-finger</keyword>
<comment type="function">
    <text evidence="1">E3 ubiquitin-protein ligase. Component of the ribosome quality control complex (RQC), a ribosome-associated complex that mediates ubiquitination and extraction of incompletely synthesized nascent chains for proteasomal degradation.</text>
</comment>
<feature type="domain" description="E3 ubiquitin-protein ligase listerin N-terminal" evidence="2">
    <location>
        <begin position="13"/>
        <end position="65"/>
    </location>
</feature>
<keyword evidence="4" id="KW-1185">Reference proteome</keyword>
<comment type="similarity">
    <text evidence="1">Belongs to the LTN1 family.</text>
</comment>
<organism evidence="3 4">
    <name type="scientific">Emiliania huxleyi (strain CCMP1516)</name>
    <dbReference type="NCBI Taxonomy" id="280463"/>
    <lineage>
        <taxon>Eukaryota</taxon>
        <taxon>Haptista</taxon>
        <taxon>Haptophyta</taxon>
        <taxon>Prymnesiophyceae</taxon>
        <taxon>Isochrysidales</taxon>
        <taxon>Noelaerhabdaceae</taxon>
        <taxon>Emiliania</taxon>
    </lineage>
</organism>
<keyword evidence="1" id="KW-0479">Metal-binding</keyword>
<dbReference type="GO" id="GO:0008270">
    <property type="term" value="F:zinc ion binding"/>
    <property type="evidence" value="ECO:0007669"/>
    <property type="project" value="UniProtKB-KW"/>
</dbReference>
<evidence type="ECO:0000256" key="1">
    <source>
        <dbReference type="RuleBase" id="RU367090"/>
    </source>
</evidence>
<dbReference type="InterPro" id="IPR054476">
    <property type="entry name" value="Ltn1_N"/>
</dbReference>
<dbReference type="Proteomes" id="UP000013827">
    <property type="component" value="Unassembled WGS sequence"/>
</dbReference>
<dbReference type="STRING" id="2903.R1EJP4"/>
<dbReference type="GO" id="GO:0072344">
    <property type="term" value="P:rescue of stalled ribosome"/>
    <property type="evidence" value="ECO:0007669"/>
    <property type="project" value="UniProtKB-UniRule"/>
</dbReference>
<dbReference type="GO" id="GO:0061630">
    <property type="term" value="F:ubiquitin protein ligase activity"/>
    <property type="evidence" value="ECO:0007669"/>
    <property type="project" value="UniProtKB-UniRule"/>
</dbReference>
<dbReference type="PANTHER" id="PTHR12389:SF0">
    <property type="entry name" value="E3 UBIQUITIN-PROTEIN LIGASE LISTERIN"/>
    <property type="match status" value="1"/>
</dbReference>
<accession>A0A0D3JI56</accession>
<name>A0A0D3JI56_EMIH1</name>